<keyword evidence="4" id="KW-0539">Nucleus</keyword>
<protein>
    <recommendedName>
        <fullName evidence="5">Orange domain-containing protein</fullName>
    </recommendedName>
</protein>
<evidence type="ECO:0000256" key="4">
    <source>
        <dbReference type="ARBA" id="ARBA00023242"/>
    </source>
</evidence>
<evidence type="ECO:0000313" key="6">
    <source>
        <dbReference type="EMBL" id="KOF66507.1"/>
    </source>
</evidence>
<dbReference type="GO" id="GO:0006355">
    <property type="term" value="P:regulation of DNA-templated transcription"/>
    <property type="evidence" value="ECO:0007669"/>
    <property type="project" value="InterPro"/>
</dbReference>
<dbReference type="SUPFAM" id="SSF158457">
    <property type="entry name" value="Orange domain-like"/>
    <property type="match status" value="1"/>
</dbReference>
<accession>A0A0L8FPA2</accession>
<reference evidence="6" key="1">
    <citation type="submission" date="2015-07" db="EMBL/GenBank/DDBJ databases">
        <title>MeaNS - Measles Nucleotide Surveillance Program.</title>
        <authorList>
            <person name="Tran T."/>
            <person name="Druce J."/>
        </authorList>
    </citation>
    <scope>NUCLEOTIDE SEQUENCE</scope>
    <source>
        <strain evidence="6">UCB-OBI-ISO-001</strain>
        <tissue evidence="6">Gonad</tissue>
    </source>
</reference>
<dbReference type="Gene3D" id="6.10.250.980">
    <property type="match status" value="1"/>
</dbReference>
<dbReference type="GO" id="GO:0005634">
    <property type="term" value="C:nucleus"/>
    <property type="evidence" value="ECO:0007669"/>
    <property type="project" value="UniProtKB-SubCell"/>
</dbReference>
<dbReference type="PANTHER" id="PTHR10985">
    <property type="entry name" value="BASIC HELIX-LOOP-HELIX TRANSCRIPTION FACTOR, HES-RELATED"/>
    <property type="match status" value="1"/>
</dbReference>
<dbReference type="InterPro" id="IPR050370">
    <property type="entry name" value="HES_HEY"/>
</dbReference>
<sequence>QNSHVSKFEKAEILEMTVQKLKKIRDWIQVQEAEVSSKEHGFREHPRYKAGFNDCMNEVVRYLSKKDCGNNEFQSHVMSHLNHCYNTGSLVSAEAATKPGSVSSSDEMETNFGIRTYDHHPNQSQIQTQTRTNATLALSIPQPEEHLSGSKCTKQFPVNYNKQYDCSSSLQQATNLNLNNNANRKLTPDLSPCVVANGEMAATSTPKGLFQPVNIITDSIPKLVNSQHAIQLDTNISEPNCKTYVRVITPNSSVNGQEMMETLPSRTSRSSMTQVTASTNTVNMDEMSQRHAGQIITGIDYYNKNNIIFSNNNGGAPIAFLVATPLPVKAIPLYTSLDKTQETCVGVLSPHATNIKSNTTISAEVPPRCQSLNVADSSVLKPDVTNRGHSYRMSNRGDSENKFVTSSNVWRPWNAVE</sequence>
<feature type="non-terminal residue" evidence="6">
    <location>
        <position position="1"/>
    </location>
</feature>
<name>A0A0L8FPA2_OCTBM</name>
<proteinExistence type="predicted"/>
<keyword evidence="3" id="KW-0804">Transcription</keyword>
<gene>
    <name evidence="6" type="ORF">OCBIM_22012054mg</name>
</gene>
<dbReference type="PROSITE" id="PS51054">
    <property type="entry name" value="ORANGE"/>
    <property type="match status" value="1"/>
</dbReference>
<evidence type="ECO:0000256" key="1">
    <source>
        <dbReference type="ARBA" id="ARBA00004123"/>
    </source>
</evidence>
<dbReference type="SMART" id="SM00511">
    <property type="entry name" value="ORANGE"/>
    <property type="match status" value="1"/>
</dbReference>
<evidence type="ECO:0000259" key="5">
    <source>
        <dbReference type="PROSITE" id="PS51054"/>
    </source>
</evidence>
<keyword evidence="2" id="KW-0805">Transcription regulation</keyword>
<feature type="domain" description="Orange" evidence="5">
    <location>
        <begin position="48"/>
        <end position="81"/>
    </location>
</feature>
<dbReference type="InterPro" id="IPR003650">
    <property type="entry name" value="Orange_dom"/>
</dbReference>
<evidence type="ECO:0000256" key="2">
    <source>
        <dbReference type="ARBA" id="ARBA00023015"/>
    </source>
</evidence>
<dbReference type="STRING" id="37653.A0A0L8FPA2"/>
<evidence type="ECO:0000256" key="3">
    <source>
        <dbReference type="ARBA" id="ARBA00023163"/>
    </source>
</evidence>
<dbReference type="EMBL" id="KQ427994">
    <property type="protein sequence ID" value="KOF66507.1"/>
    <property type="molecule type" value="Genomic_DNA"/>
</dbReference>
<comment type="subcellular location">
    <subcellularLocation>
        <location evidence="1">Nucleus</location>
    </subcellularLocation>
</comment>
<dbReference type="AlphaFoldDB" id="A0A0L8FPA2"/>
<dbReference type="Pfam" id="PF07527">
    <property type="entry name" value="Hairy_orange"/>
    <property type="match status" value="1"/>
</dbReference>
<dbReference type="GO" id="GO:0003677">
    <property type="term" value="F:DNA binding"/>
    <property type="evidence" value="ECO:0007669"/>
    <property type="project" value="InterPro"/>
</dbReference>
<organism evidence="6">
    <name type="scientific">Octopus bimaculoides</name>
    <name type="common">California two-spotted octopus</name>
    <dbReference type="NCBI Taxonomy" id="37653"/>
    <lineage>
        <taxon>Eukaryota</taxon>
        <taxon>Metazoa</taxon>
        <taxon>Spiralia</taxon>
        <taxon>Lophotrochozoa</taxon>
        <taxon>Mollusca</taxon>
        <taxon>Cephalopoda</taxon>
        <taxon>Coleoidea</taxon>
        <taxon>Octopodiformes</taxon>
        <taxon>Octopoda</taxon>
        <taxon>Incirrata</taxon>
        <taxon>Octopodidae</taxon>
        <taxon>Octopus</taxon>
    </lineage>
</organism>